<dbReference type="EMBL" id="CH991586">
    <property type="protein sequence ID" value="EDQ84485.1"/>
    <property type="molecule type" value="Genomic_DNA"/>
</dbReference>
<dbReference type="RefSeq" id="XP_001750672.1">
    <property type="nucleotide sequence ID" value="XM_001750620.1"/>
</dbReference>
<feature type="compositionally biased region" description="Polar residues" evidence="1">
    <location>
        <begin position="110"/>
        <end position="122"/>
    </location>
</feature>
<gene>
    <name evidence="2" type="ORF">MONBRDRAFT_34666</name>
</gene>
<proteinExistence type="predicted"/>
<sequence>MASVVLASCEELVGRGGISPQHVERFISFFSLPVGFCFAPHFPHRPGGLLQFAMMQPTTRCLSVQTMNADWSKRIIESRSSSKKQQQQQQQQQQQSITSGRTSPLGRVQSPPSRLGQMTTSAPAGLVPEQRVARLRLRRYSFTASEVEDLMSRLQVNDNFANAPLIEGFDCKALVMLMTSWPAALQKTIQELLVKFHAEVELANFSVREVQQKHRHVCLRRMEITGEKACRLAEDQHGQLVDLGFRLTSRLQMQQVALIRAVRSIIASDQPENVLAQQHCLRHFDDLKQHYAQQRKQWTNYDRHFYESLRDRTF</sequence>
<organism evidence="2 3">
    <name type="scientific">Monosiga brevicollis</name>
    <name type="common">Choanoflagellate</name>
    <dbReference type="NCBI Taxonomy" id="81824"/>
    <lineage>
        <taxon>Eukaryota</taxon>
        <taxon>Choanoflagellata</taxon>
        <taxon>Craspedida</taxon>
        <taxon>Salpingoecidae</taxon>
        <taxon>Monosiga</taxon>
    </lineage>
</organism>
<dbReference type="AlphaFoldDB" id="A9VD87"/>
<dbReference type="GeneID" id="5895966"/>
<evidence type="ECO:0000313" key="2">
    <source>
        <dbReference type="EMBL" id="EDQ84485.1"/>
    </source>
</evidence>
<protein>
    <submittedName>
        <fullName evidence="2">Uncharacterized protein</fullName>
    </submittedName>
</protein>
<feature type="region of interest" description="Disordered" evidence="1">
    <location>
        <begin position="77"/>
        <end position="123"/>
    </location>
</feature>
<dbReference type="InParanoid" id="A9VD87"/>
<evidence type="ECO:0000256" key="1">
    <source>
        <dbReference type="SAM" id="MobiDB-lite"/>
    </source>
</evidence>
<reference evidence="2 3" key="1">
    <citation type="journal article" date="2008" name="Nature">
        <title>The genome of the choanoflagellate Monosiga brevicollis and the origin of metazoans.</title>
        <authorList>
            <consortium name="JGI Sequencing"/>
            <person name="King N."/>
            <person name="Westbrook M.J."/>
            <person name="Young S.L."/>
            <person name="Kuo A."/>
            <person name="Abedin M."/>
            <person name="Chapman J."/>
            <person name="Fairclough S."/>
            <person name="Hellsten U."/>
            <person name="Isogai Y."/>
            <person name="Letunic I."/>
            <person name="Marr M."/>
            <person name="Pincus D."/>
            <person name="Putnam N."/>
            <person name="Rokas A."/>
            <person name="Wright K.J."/>
            <person name="Zuzow R."/>
            <person name="Dirks W."/>
            <person name="Good M."/>
            <person name="Goodstein D."/>
            <person name="Lemons D."/>
            <person name="Li W."/>
            <person name="Lyons J.B."/>
            <person name="Morris A."/>
            <person name="Nichols S."/>
            <person name="Richter D.J."/>
            <person name="Salamov A."/>
            <person name="Bork P."/>
            <person name="Lim W.A."/>
            <person name="Manning G."/>
            <person name="Miller W.T."/>
            <person name="McGinnis W."/>
            <person name="Shapiro H."/>
            <person name="Tjian R."/>
            <person name="Grigoriev I.V."/>
            <person name="Rokhsar D."/>
        </authorList>
    </citation>
    <scope>NUCLEOTIDE SEQUENCE [LARGE SCALE GENOMIC DNA]</scope>
    <source>
        <strain evidence="3">MX1 / ATCC 50154</strain>
    </source>
</reference>
<dbReference type="KEGG" id="mbr:MONBRDRAFT_34666"/>
<dbReference type="Proteomes" id="UP000001357">
    <property type="component" value="Unassembled WGS sequence"/>
</dbReference>
<accession>A9VD87</accession>
<keyword evidence="3" id="KW-1185">Reference proteome</keyword>
<name>A9VD87_MONBE</name>
<feature type="compositionally biased region" description="Low complexity" evidence="1">
    <location>
        <begin position="83"/>
        <end position="96"/>
    </location>
</feature>
<evidence type="ECO:0000313" key="3">
    <source>
        <dbReference type="Proteomes" id="UP000001357"/>
    </source>
</evidence>